<organism evidence="1 2">
    <name type="scientific">Melipona bicolor</name>
    <dbReference type="NCBI Taxonomy" id="60889"/>
    <lineage>
        <taxon>Eukaryota</taxon>
        <taxon>Metazoa</taxon>
        <taxon>Ecdysozoa</taxon>
        <taxon>Arthropoda</taxon>
        <taxon>Hexapoda</taxon>
        <taxon>Insecta</taxon>
        <taxon>Pterygota</taxon>
        <taxon>Neoptera</taxon>
        <taxon>Endopterygota</taxon>
        <taxon>Hymenoptera</taxon>
        <taxon>Apocrita</taxon>
        <taxon>Aculeata</taxon>
        <taxon>Apoidea</taxon>
        <taxon>Anthophila</taxon>
        <taxon>Apidae</taxon>
        <taxon>Melipona</taxon>
    </lineage>
</organism>
<evidence type="ECO:0000313" key="2">
    <source>
        <dbReference type="Proteomes" id="UP001177670"/>
    </source>
</evidence>
<proteinExistence type="predicted"/>
<comment type="caution">
    <text evidence="1">The sequence shown here is derived from an EMBL/GenBank/DDBJ whole genome shotgun (WGS) entry which is preliminary data.</text>
</comment>
<protein>
    <submittedName>
        <fullName evidence="1">Uncharacterized protein</fullName>
    </submittedName>
</protein>
<dbReference type="EMBL" id="JAHYIQ010000002">
    <property type="protein sequence ID" value="KAK1134625.1"/>
    <property type="molecule type" value="Genomic_DNA"/>
</dbReference>
<sequence length="86" mass="9771">MARLNEGGHGMGWNGRKEADLLRNLRSFSVVEGVVAWRCTSILEMRPRRLQRGGLQRGKLVFSFGRAFKLSDGDVTVIKRLDLRVE</sequence>
<dbReference type="Proteomes" id="UP001177670">
    <property type="component" value="Unassembled WGS sequence"/>
</dbReference>
<gene>
    <name evidence="1" type="ORF">K0M31_007407</name>
</gene>
<dbReference type="AlphaFoldDB" id="A0AA40KVN2"/>
<name>A0AA40KVN2_9HYME</name>
<reference evidence="1" key="1">
    <citation type="submission" date="2021-10" db="EMBL/GenBank/DDBJ databases">
        <title>Melipona bicolor Genome sequencing and assembly.</title>
        <authorList>
            <person name="Araujo N.S."/>
            <person name="Arias M.C."/>
        </authorList>
    </citation>
    <scope>NUCLEOTIDE SEQUENCE</scope>
    <source>
        <strain evidence="1">USP_2M_L1-L4_2017</strain>
        <tissue evidence="1">Whole body</tissue>
    </source>
</reference>
<keyword evidence="2" id="KW-1185">Reference proteome</keyword>
<evidence type="ECO:0000313" key="1">
    <source>
        <dbReference type="EMBL" id="KAK1134625.1"/>
    </source>
</evidence>
<accession>A0AA40KVN2</accession>